<evidence type="ECO:0008006" key="4">
    <source>
        <dbReference type="Google" id="ProtNLM"/>
    </source>
</evidence>
<dbReference type="InterPro" id="IPR011990">
    <property type="entry name" value="TPR-like_helical_dom_sf"/>
</dbReference>
<dbReference type="AlphaFoldDB" id="A0A9J5Z6P5"/>
<feature type="region of interest" description="Disordered" evidence="1">
    <location>
        <begin position="182"/>
        <end position="214"/>
    </location>
</feature>
<gene>
    <name evidence="2" type="ORF">H5410_019956</name>
</gene>
<dbReference type="PANTHER" id="PTHR44917">
    <property type="entry name" value="PROTEIN HIGH CHLOROPHYLL FLUORESCENT 107"/>
    <property type="match status" value="1"/>
</dbReference>
<organism evidence="2 3">
    <name type="scientific">Solanum commersonii</name>
    <name type="common">Commerson's wild potato</name>
    <name type="synonym">Commerson's nightshade</name>
    <dbReference type="NCBI Taxonomy" id="4109"/>
    <lineage>
        <taxon>Eukaryota</taxon>
        <taxon>Viridiplantae</taxon>
        <taxon>Streptophyta</taxon>
        <taxon>Embryophyta</taxon>
        <taxon>Tracheophyta</taxon>
        <taxon>Spermatophyta</taxon>
        <taxon>Magnoliopsida</taxon>
        <taxon>eudicotyledons</taxon>
        <taxon>Gunneridae</taxon>
        <taxon>Pentapetalae</taxon>
        <taxon>asterids</taxon>
        <taxon>lamiids</taxon>
        <taxon>Solanales</taxon>
        <taxon>Solanaceae</taxon>
        <taxon>Solanoideae</taxon>
        <taxon>Solaneae</taxon>
        <taxon>Solanum</taxon>
    </lineage>
</organism>
<dbReference type="GO" id="GO:0003727">
    <property type="term" value="F:single-stranded RNA binding"/>
    <property type="evidence" value="ECO:0007669"/>
    <property type="project" value="TreeGrafter"/>
</dbReference>
<evidence type="ECO:0000256" key="1">
    <source>
        <dbReference type="SAM" id="MobiDB-lite"/>
    </source>
</evidence>
<dbReference type="GO" id="GO:0006397">
    <property type="term" value="P:mRNA processing"/>
    <property type="evidence" value="ECO:0007669"/>
    <property type="project" value="InterPro"/>
</dbReference>
<name>A0A9J5Z6P5_SOLCO</name>
<evidence type="ECO:0000313" key="3">
    <source>
        <dbReference type="Proteomes" id="UP000824120"/>
    </source>
</evidence>
<dbReference type="PANTHER" id="PTHR44917:SF1">
    <property type="entry name" value="PROTEIN HIGH CHLOROPHYLL FLUORESCENT 107"/>
    <property type="match status" value="1"/>
</dbReference>
<dbReference type="GO" id="GO:0009507">
    <property type="term" value="C:chloroplast"/>
    <property type="evidence" value="ECO:0007669"/>
    <property type="project" value="TreeGrafter"/>
</dbReference>
<keyword evidence="3" id="KW-1185">Reference proteome</keyword>
<comment type="caution">
    <text evidence="2">The sequence shown here is derived from an EMBL/GenBank/DDBJ whole genome shotgun (WGS) entry which is preliminary data.</text>
</comment>
<feature type="region of interest" description="Disordered" evidence="1">
    <location>
        <begin position="100"/>
        <end position="151"/>
    </location>
</feature>
<dbReference type="OrthoDB" id="541719at2759"/>
<dbReference type="Proteomes" id="UP000824120">
    <property type="component" value="Chromosome 4"/>
</dbReference>
<proteinExistence type="predicted"/>
<dbReference type="GO" id="GO:0006417">
    <property type="term" value="P:regulation of translation"/>
    <property type="evidence" value="ECO:0007669"/>
    <property type="project" value="TreeGrafter"/>
</dbReference>
<evidence type="ECO:0000313" key="2">
    <source>
        <dbReference type="EMBL" id="KAG5608675.1"/>
    </source>
</evidence>
<accession>A0A9J5Z6P5</accession>
<dbReference type="SUPFAM" id="SSF48452">
    <property type="entry name" value="TPR-like"/>
    <property type="match status" value="1"/>
</dbReference>
<dbReference type="Gene3D" id="1.25.40.10">
    <property type="entry name" value="Tetratricopeptide repeat domain"/>
    <property type="match status" value="1"/>
</dbReference>
<protein>
    <recommendedName>
        <fullName evidence="4">Binding protein</fullName>
    </recommendedName>
</protein>
<sequence>MRWYIHVGRNDHSHSVKSVSQITDKVEILALPLYLLVQFFKSCILVVELQHFEGYPIYNSFAKASIDTRKAMSQFSFTSSSSSNFTLFYHSQNHNPSKFHVSAPFRTSQPSPSHPILPPLCSREPSSSLPLLEEKPETSQSSSKFDPQDGLSYNEEVVDEISTTKKSLEELLVVRRPVKDPYVENDDEKGEAMSNFEDSQERNDLLEEQPSSSSFPLDAGLKKFAKKVPIFEPSRLESDSGEKPLKVNLDLALYKAKILGRKFQYTDAEKILQQCIDVWPEDGRSYVALGKILSKQSKLNEARTVYEKGCQATQGENPYIWQKVHQTYSFGLVLGYSGK</sequence>
<dbReference type="EMBL" id="JACXVP010000004">
    <property type="protein sequence ID" value="KAG5608675.1"/>
    <property type="molecule type" value="Genomic_DNA"/>
</dbReference>
<reference evidence="2 3" key="1">
    <citation type="submission" date="2020-09" db="EMBL/GenBank/DDBJ databases">
        <title>De no assembly of potato wild relative species, Solanum commersonii.</title>
        <authorList>
            <person name="Cho K."/>
        </authorList>
    </citation>
    <scope>NUCLEOTIDE SEQUENCE [LARGE SCALE GENOMIC DNA]</scope>
    <source>
        <strain evidence="2">LZ3.2</strain>
        <tissue evidence="2">Leaf</tissue>
    </source>
</reference>
<dbReference type="InterPro" id="IPR044624">
    <property type="entry name" value="Mbb1-like"/>
</dbReference>
<dbReference type="GO" id="GO:0003729">
    <property type="term" value="F:mRNA binding"/>
    <property type="evidence" value="ECO:0007669"/>
    <property type="project" value="InterPro"/>
</dbReference>
<feature type="compositionally biased region" description="Low complexity" evidence="1">
    <location>
        <begin position="119"/>
        <end position="131"/>
    </location>
</feature>